<evidence type="ECO:0000313" key="2">
    <source>
        <dbReference type="Proteomes" id="UP000297245"/>
    </source>
</evidence>
<accession>A0A4S8M5R7</accession>
<dbReference type="EMBL" id="ML179152">
    <property type="protein sequence ID" value="THU97596.1"/>
    <property type="molecule type" value="Genomic_DNA"/>
</dbReference>
<gene>
    <name evidence="1" type="ORF">K435DRAFT_59739</name>
</gene>
<protein>
    <submittedName>
        <fullName evidence="1">Uncharacterized protein</fullName>
    </submittedName>
</protein>
<dbReference type="Proteomes" id="UP000297245">
    <property type="component" value="Unassembled WGS sequence"/>
</dbReference>
<evidence type="ECO:0000313" key="1">
    <source>
        <dbReference type="EMBL" id="THU97596.1"/>
    </source>
</evidence>
<sequence length="66" mass="7380">MAEGSPFKYTICTDIRIRGGHASDLNIACAASYIPITVQDVLYPIVYLLDPKICAQVFYDILQVDR</sequence>
<keyword evidence="2" id="KW-1185">Reference proteome</keyword>
<reference evidence="1 2" key="1">
    <citation type="journal article" date="2019" name="Nat. Ecol. Evol.">
        <title>Megaphylogeny resolves global patterns of mushroom evolution.</title>
        <authorList>
            <person name="Varga T."/>
            <person name="Krizsan K."/>
            <person name="Foldi C."/>
            <person name="Dima B."/>
            <person name="Sanchez-Garcia M."/>
            <person name="Sanchez-Ramirez S."/>
            <person name="Szollosi G.J."/>
            <person name="Szarkandi J.G."/>
            <person name="Papp V."/>
            <person name="Albert L."/>
            <person name="Andreopoulos W."/>
            <person name="Angelini C."/>
            <person name="Antonin V."/>
            <person name="Barry K.W."/>
            <person name="Bougher N.L."/>
            <person name="Buchanan P."/>
            <person name="Buyck B."/>
            <person name="Bense V."/>
            <person name="Catcheside P."/>
            <person name="Chovatia M."/>
            <person name="Cooper J."/>
            <person name="Damon W."/>
            <person name="Desjardin D."/>
            <person name="Finy P."/>
            <person name="Geml J."/>
            <person name="Haridas S."/>
            <person name="Hughes K."/>
            <person name="Justo A."/>
            <person name="Karasinski D."/>
            <person name="Kautmanova I."/>
            <person name="Kiss B."/>
            <person name="Kocsube S."/>
            <person name="Kotiranta H."/>
            <person name="LaButti K.M."/>
            <person name="Lechner B.E."/>
            <person name="Liimatainen K."/>
            <person name="Lipzen A."/>
            <person name="Lukacs Z."/>
            <person name="Mihaltcheva S."/>
            <person name="Morgado L.N."/>
            <person name="Niskanen T."/>
            <person name="Noordeloos M.E."/>
            <person name="Ohm R.A."/>
            <person name="Ortiz-Santana B."/>
            <person name="Ovrebo C."/>
            <person name="Racz N."/>
            <person name="Riley R."/>
            <person name="Savchenko A."/>
            <person name="Shiryaev A."/>
            <person name="Soop K."/>
            <person name="Spirin V."/>
            <person name="Szebenyi C."/>
            <person name="Tomsovsky M."/>
            <person name="Tulloss R.E."/>
            <person name="Uehling J."/>
            <person name="Grigoriev I.V."/>
            <person name="Vagvolgyi C."/>
            <person name="Papp T."/>
            <person name="Martin F.M."/>
            <person name="Miettinen O."/>
            <person name="Hibbett D.S."/>
            <person name="Nagy L.G."/>
        </authorList>
    </citation>
    <scope>NUCLEOTIDE SEQUENCE [LARGE SCALE GENOMIC DNA]</scope>
    <source>
        <strain evidence="1 2">CBS 962.96</strain>
    </source>
</reference>
<organism evidence="1 2">
    <name type="scientific">Dendrothele bispora (strain CBS 962.96)</name>
    <dbReference type="NCBI Taxonomy" id="1314807"/>
    <lineage>
        <taxon>Eukaryota</taxon>
        <taxon>Fungi</taxon>
        <taxon>Dikarya</taxon>
        <taxon>Basidiomycota</taxon>
        <taxon>Agaricomycotina</taxon>
        <taxon>Agaricomycetes</taxon>
        <taxon>Agaricomycetidae</taxon>
        <taxon>Agaricales</taxon>
        <taxon>Agaricales incertae sedis</taxon>
        <taxon>Dendrothele</taxon>
    </lineage>
</organism>
<proteinExistence type="predicted"/>
<name>A0A4S8M5R7_DENBC</name>
<dbReference type="AlphaFoldDB" id="A0A4S8M5R7"/>